<comment type="subunit">
    <text evidence="8">Component of the EKC/KEOPS complex composed of at least GON7, TP53RK, TPRKB, OSGEP and LAGE3; the whole complex dimerizes.</text>
</comment>
<feature type="compositionally biased region" description="Low complexity" evidence="10">
    <location>
        <begin position="57"/>
        <end position="68"/>
    </location>
</feature>
<keyword evidence="6" id="KW-0539">Nucleus</keyword>
<feature type="compositionally biased region" description="Gly residues" evidence="10">
    <location>
        <begin position="1"/>
        <end position="18"/>
    </location>
</feature>
<dbReference type="GO" id="GO:0000408">
    <property type="term" value="C:EKC/KEOPS complex"/>
    <property type="evidence" value="ECO:0007669"/>
    <property type="project" value="TreeGrafter"/>
</dbReference>
<keyword evidence="5" id="KW-0819">tRNA processing</keyword>
<dbReference type="GO" id="GO:0070525">
    <property type="term" value="P:tRNA threonylcarbamoyladenosine metabolic process"/>
    <property type="evidence" value="ECO:0007669"/>
    <property type="project" value="TreeGrafter"/>
</dbReference>
<sequence>MQAPGGAGGAEGGAGAPDGDGSPPREPEGWSGTSDEGPQAGGAPQVEGVSPDGGQGEEASASTSAACGGASGNQLEFSLTVPFLCYVDAEVARQCLISDVEPFQGAVHTELTVIGNDLLIKLTAEDSALLQISTACLLNQLSLVVQTMQHFVPPFFPKPRPGKGG</sequence>
<evidence type="ECO:0000256" key="5">
    <source>
        <dbReference type="ARBA" id="ARBA00022694"/>
    </source>
</evidence>
<dbReference type="PANTHER" id="PTHR31283">
    <property type="entry name" value="EKC/KEOPS COMPLEX SUBUNIT PCC1 FAMILY MEMBER"/>
    <property type="match status" value="1"/>
</dbReference>
<feature type="region of interest" description="Disordered" evidence="10">
    <location>
        <begin position="1"/>
        <end position="68"/>
    </location>
</feature>
<dbReference type="Proteomes" id="UP000645828">
    <property type="component" value="Unassembled WGS sequence"/>
</dbReference>
<dbReference type="EMBL" id="CAJHUB010000754">
    <property type="protein sequence ID" value="CAD7682962.1"/>
    <property type="molecule type" value="Genomic_DNA"/>
</dbReference>
<name>A0A811Z3W8_NYCPR</name>
<keyword evidence="12" id="KW-1185">Reference proteome</keyword>
<organism evidence="11 12">
    <name type="scientific">Nyctereutes procyonoides</name>
    <name type="common">Raccoon dog</name>
    <name type="synonym">Canis procyonoides</name>
    <dbReference type="NCBI Taxonomy" id="34880"/>
    <lineage>
        <taxon>Eukaryota</taxon>
        <taxon>Metazoa</taxon>
        <taxon>Chordata</taxon>
        <taxon>Craniata</taxon>
        <taxon>Vertebrata</taxon>
        <taxon>Euteleostomi</taxon>
        <taxon>Mammalia</taxon>
        <taxon>Eutheria</taxon>
        <taxon>Laurasiatheria</taxon>
        <taxon>Carnivora</taxon>
        <taxon>Caniformia</taxon>
        <taxon>Canidae</taxon>
        <taxon>Nyctereutes</taxon>
    </lineage>
</organism>
<comment type="caution">
    <text evidence="11">The sequence shown here is derived from an EMBL/GenBank/DDBJ whole genome shotgun (WGS) entry which is preliminary data.</text>
</comment>
<evidence type="ECO:0000256" key="4">
    <source>
        <dbReference type="ARBA" id="ARBA00022490"/>
    </source>
</evidence>
<evidence type="ECO:0000256" key="10">
    <source>
        <dbReference type="SAM" id="MobiDB-lite"/>
    </source>
</evidence>
<keyword evidence="4" id="KW-0963">Cytoplasm</keyword>
<protein>
    <recommendedName>
        <fullName evidence="9">L antigen family member 3</fullName>
    </recommendedName>
</protein>
<dbReference type="GO" id="GO:0005634">
    <property type="term" value="C:nucleus"/>
    <property type="evidence" value="ECO:0007669"/>
    <property type="project" value="UniProtKB-SubCell"/>
</dbReference>
<reference evidence="11" key="1">
    <citation type="submission" date="2020-12" db="EMBL/GenBank/DDBJ databases">
        <authorList>
            <consortium name="Molecular Ecology Group"/>
        </authorList>
    </citation>
    <scope>NUCLEOTIDE SEQUENCE</scope>
    <source>
        <strain evidence="11">TBG_1078</strain>
    </source>
</reference>
<evidence type="ECO:0000256" key="7">
    <source>
        <dbReference type="ARBA" id="ARBA00053047"/>
    </source>
</evidence>
<evidence type="ECO:0000313" key="11">
    <source>
        <dbReference type="EMBL" id="CAD7682962.1"/>
    </source>
</evidence>
<dbReference type="Gene3D" id="3.30.310.50">
    <property type="entry name" value="Alpha-D-phosphohexomutase, C-terminal domain"/>
    <property type="match status" value="1"/>
</dbReference>
<evidence type="ECO:0000256" key="6">
    <source>
        <dbReference type="ARBA" id="ARBA00023242"/>
    </source>
</evidence>
<dbReference type="GO" id="GO:0008033">
    <property type="term" value="P:tRNA processing"/>
    <property type="evidence" value="ECO:0007669"/>
    <property type="project" value="UniProtKB-KW"/>
</dbReference>
<gene>
    <name evidence="11" type="ORF">NYPRO_LOCUS15754</name>
</gene>
<evidence type="ECO:0000313" key="12">
    <source>
        <dbReference type="Proteomes" id="UP000645828"/>
    </source>
</evidence>
<dbReference type="FunFam" id="3.30.310.50:FF:000005">
    <property type="entry name" value="L antigen family member 3"/>
    <property type="match status" value="1"/>
</dbReference>
<proteinExistence type="inferred from homology"/>
<dbReference type="AlphaFoldDB" id="A0A811Z3W8"/>
<dbReference type="GO" id="GO:0005737">
    <property type="term" value="C:cytoplasm"/>
    <property type="evidence" value="ECO:0007669"/>
    <property type="project" value="UniProtKB-SubCell"/>
</dbReference>
<evidence type="ECO:0000256" key="9">
    <source>
        <dbReference type="ARBA" id="ARBA00076355"/>
    </source>
</evidence>
<evidence type="ECO:0000256" key="2">
    <source>
        <dbReference type="ARBA" id="ARBA00004496"/>
    </source>
</evidence>
<evidence type="ECO:0000256" key="8">
    <source>
        <dbReference type="ARBA" id="ARBA00062157"/>
    </source>
</evidence>
<accession>A0A811Z3W8</accession>
<comment type="function">
    <text evidence="7">Component of the EKC/KEOPS complex that is required for the formation of a threonylcarbamoyl group on adenosine at position 37 (t(6)A37) in tRNAs that read codons beginning with adenine. The complex is probably involved in the transfer of the threonylcarbamoyl moiety of threonylcarbamoyl-AMP (TC-AMP) to the N6 group of A37. LAGE3 functions as a dimerization module for the complex.</text>
</comment>
<comment type="similarity">
    <text evidence="3">Belongs to the CTAG/PCC1 family.</text>
</comment>
<dbReference type="PANTHER" id="PTHR31283:SF5">
    <property type="entry name" value="EKC_KEOPS COMPLEX SUBUNIT LAGE3"/>
    <property type="match status" value="1"/>
</dbReference>
<comment type="subcellular location">
    <subcellularLocation>
        <location evidence="2">Cytoplasm</location>
    </subcellularLocation>
    <subcellularLocation>
        <location evidence="1">Nucleus</location>
    </subcellularLocation>
</comment>
<evidence type="ECO:0000256" key="1">
    <source>
        <dbReference type="ARBA" id="ARBA00004123"/>
    </source>
</evidence>
<dbReference type="InterPro" id="IPR015419">
    <property type="entry name" value="CTAG/Pcc1"/>
</dbReference>
<dbReference type="Pfam" id="PF09341">
    <property type="entry name" value="Pcc1"/>
    <property type="match status" value="1"/>
</dbReference>
<evidence type="ECO:0000256" key="3">
    <source>
        <dbReference type="ARBA" id="ARBA00007073"/>
    </source>
</evidence>